<evidence type="ECO:0000256" key="13">
    <source>
        <dbReference type="SAM" id="Phobius"/>
    </source>
</evidence>
<evidence type="ECO:0000256" key="7">
    <source>
        <dbReference type="ARBA" id="ARBA00022989"/>
    </source>
</evidence>
<dbReference type="PANTHER" id="PTHR11767">
    <property type="entry name" value="INWARD RECTIFIER POTASSIUM CHANNEL"/>
    <property type="match status" value="1"/>
</dbReference>
<evidence type="ECO:0000256" key="10">
    <source>
        <dbReference type="ARBA" id="ARBA00023303"/>
    </source>
</evidence>
<dbReference type="InterPro" id="IPR016449">
    <property type="entry name" value="K_chnl_inward-rec_Kir"/>
</dbReference>
<dbReference type="Pfam" id="PF17655">
    <property type="entry name" value="IRK_C"/>
    <property type="match status" value="1"/>
</dbReference>
<feature type="region of interest" description="Disordered" evidence="12">
    <location>
        <begin position="1"/>
        <end position="41"/>
    </location>
</feature>
<evidence type="ECO:0000256" key="9">
    <source>
        <dbReference type="ARBA" id="ARBA00023136"/>
    </source>
</evidence>
<feature type="domain" description="Inward rectifier potassium channel C-terminal" evidence="15">
    <location>
        <begin position="403"/>
        <end position="469"/>
    </location>
</feature>
<proteinExistence type="inferred from homology"/>
<keyword evidence="6 11" id="KW-0630">Potassium</keyword>
<dbReference type="SUPFAM" id="SSF81296">
    <property type="entry name" value="E set domains"/>
    <property type="match status" value="1"/>
</dbReference>
<dbReference type="InterPro" id="IPR041647">
    <property type="entry name" value="IRK_C"/>
</dbReference>
<evidence type="ECO:0000256" key="6">
    <source>
        <dbReference type="ARBA" id="ARBA00022958"/>
    </source>
</evidence>
<evidence type="ECO:0000256" key="3">
    <source>
        <dbReference type="ARBA" id="ARBA00022538"/>
    </source>
</evidence>
<name>A0AAD2FGG7_9STRA</name>
<dbReference type="Gene3D" id="1.10.287.70">
    <property type="match status" value="1"/>
</dbReference>
<organism evidence="16 17">
    <name type="scientific">Cylindrotheca closterium</name>
    <dbReference type="NCBI Taxonomy" id="2856"/>
    <lineage>
        <taxon>Eukaryota</taxon>
        <taxon>Sar</taxon>
        <taxon>Stramenopiles</taxon>
        <taxon>Ochrophyta</taxon>
        <taxon>Bacillariophyta</taxon>
        <taxon>Bacillariophyceae</taxon>
        <taxon>Bacillariophycidae</taxon>
        <taxon>Bacillariales</taxon>
        <taxon>Bacillariaceae</taxon>
        <taxon>Cylindrotheca</taxon>
    </lineage>
</organism>
<comment type="similarity">
    <text evidence="11">Belongs to the inward rectifier-type potassium channel (TC 1.A.2.1) family.</text>
</comment>
<dbReference type="GO" id="GO:0005886">
    <property type="term" value="C:plasma membrane"/>
    <property type="evidence" value="ECO:0007669"/>
    <property type="project" value="TreeGrafter"/>
</dbReference>
<keyword evidence="2 11" id="KW-0813">Transport</keyword>
<dbReference type="InterPro" id="IPR013518">
    <property type="entry name" value="K_chnl_inward-rec_Kir_cyto"/>
</dbReference>
<keyword evidence="8 11" id="KW-0406">Ion transport</keyword>
<evidence type="ECO:0000313" key="17">
    <source>
        <dbReference type="Proteomes" id="UP001295423"/>
    </source>
</evidence>
<keyword evidence="3 11" id="KW-0633">Potassium transport</keyword>
<dbReference type="EMBL" id="CAKOGP040000080">
    <property type="protein sequence ID" value="CAJ1929400.1"/>
    <property type="molecule type" value="Genomic_DNA"/>
</dbReference>
<sequence length="522" mass="59163">MMEQDPYVINSGRSSSAGSLRRRLGQQVKHQSQRQRSAKSHLHFSQVFLPRLVDRNFPYHQSRNQIAAKNVNTQSAVSKLLVKDWFHVFLRLHSVKSVTLLLVVWTAVILIFAVVYVKVDEKYLEYDCGLGDPGTPIRFGTSFAFSLETCTTVGYGLPGGNNGFFQNNCPSVQIAIYAQMTWSMMFNAFLLAFFFTKMANCENRSIQVVFADKLCVNVRDFTNDKVISDEGDEYASSHHDADEVYRNSGVCVNVRCYDIDSAYPVVEAHVRMYMIDKNLKLHVLRIMHPDDDMGSMLYTSLPTEIIHHVDHHSPLAPSKFNKPPFLAKSHGMPFRAIDSATGNRDEIICPVCGEAYGTYERFRKHVAYQKMVEEHDEYPVETSHRSLEVPIHIPTVTLDDVQQYMSQNMAEIIVVVEGIDPQVSGTFQALQSYKYDDIAWDGEFVQCLHIDQNKFSVCMEKFHQVKHLGSQSQPSSPDASFIAVPKEHKEDSDQMDLENADMERSNGNGDCNGKADFHVVSA</sequence>
<comment type="subcellular location">
    <subcellularLocation>
        <location evidence="1 11">Membrane</location>
        <topology evidence="1 11">Multi-pass membrane protein</topology>
    </subcellularLocation>
</comment>
<evidence type="ECO:0000313" key="16">
    <source>
        <dbReference type="EMBL" id="CAJ1929400.1"/>
    </source>
</evidence>
<keyword evidence="4 11" id="KW-0812">Transmembrane</keyword>
<dbReference type="GO" id="GO:1990573">
    <property type="term" value="P:potassium ion import across plasma membrane"/>
    <property type="evidence" value="ECO:0007669"/>
    <property type="project" value="TreeGrafter"/>
</dbReference>
<evidence type="ECO:0000256" key="5">
    <source>
        <dbReference type="ARBA" id="ARBA00022882"/>
    </source>
</evidence>
<dbReference type="Pfam" id="PF01007">
    <property type="entry name" value="IRK"/>
    <property type="match status" value="1"/>
</dbReference>
<dbReference type="GO" id="GO:0034765">
    <property type="term" value="P:regulation of monoatomic ion transmembrane transport"/>
    <property type="evidence" value="ECO:0007669"/>
    <property type="project" value="TreeGrafter"/>
</dbReference>
<feature type="transmembrane region" description="Helical" evidence="13">
    <location>
        <begin position="98"/>
        <end position="117"/>
    </location>
</feature>
<keyword evidence="5 11" id="KW-0851">Voltage-gated channel</keyword>
<evidence type="ECO:0000256" key="1">
    <source>
        <dbReference type="ARBA" id="ARBA00004141"/>
    </source>
</evidence>
<comment type="caution">
    <text evidence="16">The sequence shown here is derived from an EMBL/GenBank/DDBJ whole genome shotgun (WGS) entry which is preliminary data.</text>
</comment>
<dbReference type="GO" id="GO:0005242">
    <property type="term" value="F:inward rectifier potassium channel activity"/>
    <property type="evidence" value="ECO:0007669"/>
    <property type="project" value="InterPro"/>
</dbReference>
<dbReference type="AlphaFoldDB" id="A0AAD2FGG7"/>
<evidence type="ECO:0000256" key="8">
    <source>
        <dbReference type="ARBA" id="ARBA00023065"/>
    </source>
</evidence>
<keyword evidence="10 11" id="KW-0407">Ion channel</keyword>
<protein>
    <recommendedName>
        <fullName evidence="18">Inward rectifier potassium channel C-terminal domain-containing protein</fullName>
    </recommendedName>
</protein>
<dbReference type="GO" id="GO:0034702">
    <property type="term" value="C:monoatomic ion channel complex"/>
    <property type="evidence" value="ECO:0007669"/>
    <property type="project" value="UniProtKB-KW"/>
</dbReference>
<keyword evidence="7 13" id="KW-1133">Transmembrane helix</keyword>
<evidence type="ECO:0000256" key="2">
    <source>
        <dbReference type="ARBA" id="ARBA00022448"/>
    </source>
</evidence>
<dbReference type="Proteomes" id="UP001295423">
    <property type="component" value="Unassembled WGS sequence"/>
</dbReference>
<dbReference type="InterPro" id="IPR014756">
    <property type="entry name" value="Ig_E-set"/>
</dbReference>
<evidence type="ECO:0008006" key="18">
    <source>
        <dbReference type="Google" id="ProtNLM"/>
    </source>
</evidence>
<keyword evidence="17" id="KW-1185">Reference proteome</keyword>
<dbReference type="InterPro" id="IPR040445">
    <property type="entry name" value="Kir_TM"/>
</dbReference>
<gene>
    <name evidence="16" type="ORF">CYCCA115_LOCUS1674</name>
</gene>
<evidence type="ECO:0000256" key="4">
    <source>
        <dbReference type="ARBA" id="ARBA00022692"/>
    </source>
</evidence>
<dbReference type="Gene3D" id="2.60.40.1400">
    <property type="entry name" value="G protein-activated inward rectifier potassium channel 1"/>
    <property type="match status" value="1"/>
</dbReference>
<accession>A0AAD2FGG7</accession>
<evidence type="ECO:0000256" key="11">
    <source>
        <dbReference type="RuleBase" id="RU003822"/>
    </source>
</evidence>
<keyword evidence="9 13" id="KW-0472">Membrane</keyword>
<evidence type="ECO:0000259" key="14">
    <source>
        <dbReference type="Pfam" id="PF01007"/>
    </source>
</evidence>
<dbReference type="SUPFAM" id="SSF81324">
    <property type="entry name" value="Voltage-gated potassium channels"/>
    <property type="match status" value="1"/>
</dbReference>
<feature type="compositionally biased region" description="Basic residues" evidence="12">
    <location>
        <begin position="31"/>
        <end position="41"/>
    </location>
</feature>
<evidence type="ECO:0000256" key="12">
    <source>
        <dbReference type="SAM" id="MobiDB-lite"/>
    </source>
</evidence>
<evidence type="ECO:0000259" key="15">
    <source>
        <dbReference type="Pfam" id="PF17655"/>
    </source>
</evidence>
<feature type="transmembrane region" description="Helical" evidence="13">
    <location>
        <begin position="174"/>
        <end position="195"/>
    </location>
</feature>
<feature type="domain" description="Potassium channel inwardly rectifying transmembrane" evidence="14">
    <location>
        <begin position="79"/>
        <end position="200"/>
    </location>
</feature>
<reference evidence="16" key="1">
    <citation type="submission" date="2023-08" db="EMBL/GenBank/DDBJ databases">
        <authorList>
            <person name="Audoor S."/>
            <person name="Bilcke G."/>
        </authorList>
    </citation>
    <scope>NUCLEOTIDE SEQUENCE</scope>
</reference>